<keyword evidence="5" id="KW-0862">Zinc</keyword>
<evidence type="ECO:0000259" key="8">
    <source>
        <dbReference type="PROSITE" id="PS50006"/>
    </source>
</evidence>
<dbReference type="EMBL" id="PJQD01000072">
    <property type="protein sequence ID" value="POY71766.1"/>
    <property type="molecule type" value="Genomic_DNA"/>
</dbReference>
<feature type="compositionally biased region" description="Acidic residues" evidence="7">
    <location>
        <begin position="637"/>
        <end position="646"/>
    </location>
</feature>
<evidence type="ECO:0000256" key="2">
    <source>
        <dbReference type="ARBA" id="ARBA00022723"/>
    </source>
</evidence>
<dbReference type="GO" id="GO:0005829">
    <property type="term" value="C:cytosol"/>
    <property type="evidence" value="ECO:0007669"/>
    <property type="project" value="TreeGrafter"/>
</dbReference>
<feature type="compositionally biased region" description="Polar residues" evidence="7">
    <location>
        <begin position="222"/>
        <end position="249"/>
    </location>
</feature>
<keyword evidence="4" id="KW-0833">Ubl conjugation pathway</keyword>
<dbReference type="SMART" id="SM00240">
    <property type="entry name" value="FHA"/>
    <property type="match status" value="1"/>
</dbReference>
<dbReference type="GO" id="GO:0006511">
    <property type="term" value="P:ubiquitin-dependent protein catabolic process"/>
    <property type="evidence" value="ECO:0007669"/>
    <property type="project" value="TreeGrafter"/>
</dbReference>
<feature type="compositionally biased region" description="Basic residues" evidence="7">
    <location>
        <begin position="834"/>
        <end position="846"/>
    </location>
</feature>
<reference evidence="10 11" key="1">
    <citation type="journal article" date="2018" name="Front. Microbiol.">
        <title>Prospects for Fungal Bioremediation of Acidic Radioactive Waste Sites: Characterization and Genome Sequence of Rhodotorula taiwanensis MD1149.</title>
        <authorList>
            <person name="Tkavc R."/>
            <person name="Matrosova V.Y."/>
            <person name="Grichenko O.E."/>
            <person name="Gostincar C."/>
            <person name="Volpe R.P."/>
            <person name="Klimenkova P."/>
            <person name="Gaidamakova E.K."/>
            <person name="Zhou C.E."/>
            <person name="Stewart B.J."/>
            <person name="Lyman M.G."/>
            <person name="Malfatti S.A."/>
            <person name="Rubinfeld B."/>
            <person name="Courtot M."/>
            <person name="Singh J."/>
            <person name="Dalgard C.L."/>
            <person name="Hamilton T."/>
            <person name="Frey K.G."/>
            <person name="Gunde-Cimerman N."/>
            <person name="Dugan L."/>
            <person name="Daly M.J."/>
        </authorList>
    </citation>
    <scope>NUCLEOTIDE SEQUENCE [LARGE SCALE GENOMIC DNA]</scope>
    <source>
        <strain evidence="10 11">MD1149</strain>
    </source>
</reference>
<feature type="compositionally biased region" description="Polar residues" evidence="7">
    <location>
        <begin position="115"/>
        <end position="140"/>
    </location>
</feature>
<dbReference type="Gene3D" id="3.30.40.10">
    <property type="entry name" value="Zinc/RING finger domain, C3HC4 (zinc finger)"/>
    <property type="match status" value="1"/>
</dbReference>
<keyword evidence="3 6" id="KW-0863">Zinc-finger</keyword>
<evidence type="ECO:0000256" key="7">
    <source>
        <dbReference type="SAM" id="MobiDB-lite"/>
    </source>
</evidence>
<dbReference type="InterPro" id="IPR013083">
    <property type="entry name" value="Znf_RING/FYVE/PHD"/>
</dbReference>
<feature type="region of interest" description="Disordered" evidence="7">
    <location>
        <begin position="558"/>
        <end position="674"/>
    </location>
</feature>
<dbReference type="Pfam" id="PF00498">
    <property type="entry name" value="FHA"/>
    <property type="match status" value="1"/>
</dbReference>
<evidence type="ECO:0000256" key="4">
    <source>
        <dbReference type="ARBA" id="ARBA00022786"/>
    </source>
</evidence>
<dbReference type="SUPFAM" id="SSF57850">
    <property type="entry name" value="RING/U-box"/>
    <property type="match status" value="1"/>
</dbReference>
<dbReference type="InterPro" id="IPR001841">
    <property type="entry name" value="Znf_RING"/>
</dbReference>
<feature type="compositionally biased region" description="Low complexity" evidence="7">
    <location>
        <begin position="262"/>
        <end position="277"/>
    </location>
</feature>
<dbReference type="FunFam" id="2.60.200.20:FF:000044">
    <property type="entry name" value="Chromosome 8, whole genome shotgun sequence"/>
    <property type="match status" value="1"/>
</dbReference>
<feature type="compositionally biased region" description="Polar residues" evidence="7">
    <location>
        <begin position="147"/>
        <end position="157"/>
    </location>
</feature>
<evidence type="ECO:0000313" key="11">
    <source>
        <dbReference type="Proteomes" id="UP000237144"/>
    </source>
</evidence>
<dbReference type="SUPFAM" id="SSF49879">
    <property type="entry name" value="SMAD/FHA domain"/>
    <property type="match status" value="1"/>
</dbReference>
<feature type="compositionally biased region" description="Low complexity" evidence="7">
    <location>
        <begin position="80"/>
        <end position="98"/>
    </location>
</feature>
<protein>
    <submittedName>
        <fullName evidence="10">Uncharacterized protein</fullName>
    </submittedName>
</protein>
<evidence type="ECO:0000313" key="10">
    <source>
        <dbReference type="EMBL" id="POY71766.1"/>
    </source>
</evidence>
<feature type="domain" description="FHA" evidence="8">
    <location>
        <begin position="309"/>
        <end position="379"/>
    </location>
</feature>
<dbReference type="Proteomes" id="UP000237144">
    <property type="component" value="Unassembled WGS sequence"/>
</dbReference>
<evidence type="ECO:0000256" key="6">
    <source>
        <dbReference type="PROSITE-ProRule" id="PRU00175"/>
    </source>
</evidence>
<dbReference type="GO" id="GO:0000151">
    <property type="term" value="C:ubiquitin ligase complex"/>
    <property type="evidence" value="ECO:0007669"/>
    <property type="project" value="TreeGrafter"/>
</dbReference>
<evidence type="ECO:0000256" key="5">
    <source>
        <dbReference type="ARBA" id="ARBA00022833"/>
    </source>
</evidence>
<keyword evidence="2" id="KW-0479">Metal-binding</keyword>
<dbReference type="InterPro" id="IPR008984">
    <property type="entry name" value="SMAD_FHA_dom_sf"/>
</dbReference>
<dbReference type="InterPro" id="IPR000253">
    <property type="entry name" value="FHA_dom"/>
</dbReference>
<feature type="domain" description="RING-type" evidence="9">
    <location>
        <begin position="499"/>
        <end position="543"/>
    </location>
</feature>
<evidence type="ECO:0000256" key="3">
    <source>
        <dbReference type="ARBA" id="ARBA00022771"/>
    </source>
</evidence>
<keyword evidence="1" id="KW-0808">Transferase</keyword>
<dbReference type="Pfam" id="PF17123">
    <property type="entry name" value="zf-RING_11"/>
    <property type="match status" value="1"/>
</dbReference>
<dbReference type="PANTHER" id="PTHR15067:SF7">
    <property type="entry name" value="E3 UBIQUITIN-PROTEIN LIGASE DMA1-RELATED"/>
    <property type="match status" value="1"/>
</dbReference>
<dbReference type="OrthoDB" id="687730at2759"/>
<evidence type="ECO:0000256" key="1">
    <source>
        <dbReference type="ARBA" id="ARBA00022679"/>
    </source>
</evidence>
<feature type="compositionally biased region" description="Low complexity" evidence="7">
    <location>
        <begin position="25"/>
        <end position="62"/>
    </location>
</feature>
<dbReference type="AlphaFoldDB" id="A0A2S5B4T1"/>
<dbReference type="GO" id="GO:0008270">
    <property type="term" value="F:zinc ion binding"/>
    <property type="evidence" value="ECO:0007669"/>
    <property type="project" value="UniProtKB-KW"/>
</dbReference>
<keyword evidence="11" id="KW-1185">Reference proteome</keyword>
<feature type="region of interest" description="Disordered" evidence="7">
    <location>
        <begin position="787"/>
        <end position="863"/>
    </location>
</feature>
<dbReference type="STRING" id="741276.A0A2S5B4T1"/>
<dbReference type="PANTHER" id="PTHR15067">
    <property type="entry name" value="E3 UBIQUITIN-PROTEIN LIGASE RNF8"/>
    <property type="match status" value="1"/>
</dbReference>
<accession>A0A2S5B4T1</accession>
<organism evidence="10 11">
    <name type="scientific">Rhodotorula taiwanensis</name>
    <dbReference type="NCBI Taxonomy" id="741276"/>
    <lineage>
        <taxon>Eukaryota</taxon>
        <taxon>Fungi</taxon>
        <taxon>Dikarya</taxon>
        <taxon>Basidiomycota</taxon>
        <taxon>Pucciniomycotina</taxon>
        <taxon>Microbotryomycetes</taxon>
        <taxon>Sporidiobolales</taxon>
        <taxon>Sporidiobolaceae</taxon>
        <taxon>Rhodotorula</taxon>
    </lineage>
</organism>
<comment type="caution">
    <text evidence="10">The sequence shown here is derived from an EMBL/GenBank/DDBJ whole genome shotgun (WGS) entry which is preliminary data.</text>
</comment>
<dbReference type="PROSITE" id="PS50006">
    <property type="entry name" value="FHA_DOMAIN"/>
    <property type="match status" value="1"/>
</dbReference>
<gene>
    <name evidence="10" type="ORF">BMF94_5127</name>
</gene>
<dbReference type="GO" id="GO:0016567">
    <property type="term" value="P:protein ubiquitination"/>
    <property type="evidence" value="ECO:0007669"/>
    <property type="project" value="TreeGrafter"/>
</dbReference>
<feature type="compositionally biased region" description="Polar residues" evidence="7">
    <location>
        <begin position="169"/>
        <end position="191"/>
    </location>
</feature>
<dbReference type="Gene3D" id="2.60.200.20">
    <property type="match status" value="1"/>
</dbReference>
<dbReference type="GO" id="GO:0061630">
    <property type="term" value="F:ubiquitin protein ligase activity"/>
    <property type="evidence" value="ECO:0007669"/>
    <property type="project" value="TreeGrafter"/>
</dbReference>
<sequence>MEALPPPNVPADSLPRHLTQQQANSASTSSNASPAGTPPATSVPTFASASASSRSPAASTTALNAVGTSNQPAASPGLASPTSGSQPLTPGSPSTSSSNRFSLNLGFIARRPRGWTTSSVTGRSPGPNVSGTSLTASPSQEMPPSPSGGNERSTSSGYGFPALRRSLSKRNSSTATATVSNQQSGESSRGNSRQRRSASQPPVPHGSVAIAAAAAGGAGAASTSENRPSTSRSASQQAGFSELAATTSLPNPPERGTTEPNAGASTSSGVPGASSSGETFKIRLVPHLESSRSLHFEPIERDLAPLAIIRIGRFTDRHGAAGAGNANAARGTPQEPARIAFKSKVVSRGHAEIWVDEAGKFHIRDTKSSSGTFLNHIRLAGPNIESRPFPLKDGDVLQLGVDYQGGTEEIYRCVKMRVELNRGWQRGANSFNTAALAQLRALGGFPDPPPASSSSANGALGLSAMSGPPKAVTAAKPSTPTDAPAAASTSASAASITDCCICLYPVTVCQALFIAPCSHVTHFKCIRPLVEQNYPGFCCPLCRTYADLEADVEVDLPEPVVEPEAEPPAAEERTSDEAMAEADPADGAEGLGGLARRSPPMDAVLEADEPASRAPSIRASGLARSRPPSIAPGGADLQEDDVDMEDALGPVNEGNANSSEEDEPVGSASSSREAVNVGCEPAARDFASSVPAMAIASPSNLPTYLSPTMSEDAYASLASAATPPNSTFLSTLAESATGAARNAAAAVFGAGAVSQSGAAAIVPTSALARPPASLDAAILAEAGPSTVSLARSGSGSGTHGSDLESADPDLDGSSSEGTGEGQPNADRVEANQKAKGKGKSKEKRRSSSTSLFPPRDGMDHPDPAVAAALLI</sequence>
<evidence type="ECO:0000259" key="9">
    <source>
        <dbReference type="PROSITE" id="PS50089"/>
    </source>
</evidence>
<name>A0A2S5B4T1_9BASI</name>
<dbReference type="PROSITE" id="PS50089">
    <property type="entry name" value="ZF_RING_2"/>
    <property type="match status" value="1"/>
</dbReference>
<feature type="region of interest" description="Disordered" evidence="7">
    <location>
        <begin position="1"/>
        <end position="277"/>
    </location>
</feature>
<proteinExistence type="predicted"/>
<dbReference type="GO" id="GO:0032153">
    <property type="term" value="C:cell division site"/>
    <property type="evidence" value="ECO:0007669"/>
    <property type="project" value="TreeGrafter"/>
</dbReference>